<proteinExistence type="predicted"/>
<organism evidence="1 2">
    <name type="scientific">Panagrolaimus sp. JU765</name>
    <dbReference type="NCBI Taxonomy" id="591449"/>
    <lineage>
        <taxon>Eukaryota</taxon>
        <taxon>Metazoa</taxon>
        <taxon>Ecdysozoa</taxon>
        <taxon>Nematoda</taxon>
        <taxon>Chromadorea</taxon>
        <taxon>Rhabditida</taxon>
        <taxon>Tylenchina</taxon>
        <taxon>Panagrolaimomorpha</taxon>
        <taxon>Panagrolaimoidea</taxon>
        <taxon>Panagrolaimidae</taxon>
        <taxon>Panagrolaimus</taxon>
    </lineage>
</organism>
<protein>
    <submittedName>
        <fullName evidence="2">Uncharacterized protein</fullName>
    </submittedName>
</protein>
<name>A0AC34R853_9BILA</name>
<accession>A0AC34R853</accession>
<reference evidence="2" key="1">
    <citation type="submission" date="2022-11" db="UniProtKB">
        <authorList>
            <consortium name="WormBaseParasite"/>
        </authorList>
    </citation>
    <scope>IDENTIFICATION</scope>
</reference>
<evidence type="ECO:0000313" key="2">
    <source>
        <dbReference type="WBParaSite" id="JU765_v2.g4382.t1"/>
    </source>
</evidence>
<dbReference type="WBParaSite" id="JU765_v2.g4382.t1">
    <property type="protein sequence ID" value="JU765_v2.g4382.t1"/>
    <property type="gene ID" value="JU765_v2.g4382"/>
</dbReference>
<sequence>MSIIKGDDLNVSQSNSDSESLEEGLNDQEELDAQYYHALETKNLVLRRNMPRLYDAQGQDVTNTFILLQERINDLTLGNQQLEFKFKEKVQKKRSVEKTTRVDGQAQEQASNTEVESSDAVDDQSQTINGTFWWIEKRNVEHKEVETKDGIKKENASLHAELRLIQDEKMTIQKELMDVTEKFEKLEEEHAVLQEQMENGSQNRETVELLRAKKRIRKLDSKIIATAEENENLVSMIEKLKTGIEKQEKTYGDSLERIHVELEQMRNALSQNQQKEEEYQLQEVELKMLMVDKANHERRKQQVQVYEQRIKEYEKNMVNHERRKQQVQVYEKRIKEYEKTMVKLADRSKTLHEDCVKFGNYIQSIVTAAATGKYDKMKRPDNVDESAHAIIMDLLEGTSDEIKKKFEYSLEVLKEIHGKMSKSR</sequence>
<evidence type="ECO:0000313" key="1">
    <source>
        <dbReference type="Proteomes" id="UP000887576"/>
    </source>
</evidence>
<dbReference type="Proteomes" id="UP000887576">
    <property type="component" value="Unplaced"/>
</dbReference>